<dbReference type="Proteomes" id="UP000695022">
    <property type="component" value="Unplaced"/>
</dbReference>
<organism evidence="1 2">
    <name type="scientific">Priapulus caudatus</name>
    <name type="common">Priapulid worm</name>
    <dbReference type="NCBI Taxonomy" id="37621"/>
    <lineage>
        <taxon>Eukaryota</taxon>
        <taxon>Metazoa</taxon>
        <taxon>Ecdysozoa</taxon>
        <taxon>Scalidophora</taxon>
        <taxon>Priapulida</taxon>
        <taxon>Priapulimorpha</taxon>
        <taxon>Priapulimorphida</taxon>
        <taxon>Priapulidae</taxon>
        <taxon>Priapulus</taxon>
    </lineage>
</organism>
<evidence type="ECO:0000313" key="2">
    <source>
        <dbReference type="RefSeq" id="XP_014661937.1"/>
    </source>
</evidence>
<reference evidence="2" key="1">
    <citation type="submission" date="2025-08" db="UniProtKB">
        <authorList>
            <consortium name="RefSeq"/>
        </authorList>
    </citation>
    <scope>IDENTIFICATION</scope>
</reference>
<name>A0ABM1DPR6_PRICU</name>
<keyword evidence="1" id="KW-1185">Reference proteome</keyword>
<dbReference type="GeneID" id="106805000"/>
<dbReference type="RefSeq" id="XP_014661937.1">
    <property type="nucleotide sequence ID" value="XM_014806451.1"/>
</dbReference>
<accession>A0ABM1DPR6</accession>
<evidence type="ECO:0000313" key="1">
    <source>
        <dbReference type="Proteomes" id="UP000695022"/>
    </source>
</evidence>
<gene>
    <name evidence="2" type="primary">LOC106805000</name>
</gene>
<sequence length="134" mass="15046">MLAPVTAEDVLEFERQVKQLVDPEIAIGKYTKNDMKKVDGYHHFMAAHCVEGTYSLQIRKCGNANCCRPVRSPDGVIPPVFPNPMMKPDDRAHYQTFESLLGQQTDESHMPSSTNTPTAKVAEEQQVHFNTLIS</sequence>
<proteinExistence type="predicted"/>
<protein>
    <submittedName>
        <fullName evidence="2">Uncharacterized protein LOC106805000</fullName>
    </submittedName>
</protein>